<dbReference type="EC" id="3.4.16.4" evidence="4"/>
<evidence type="ECO:0000256" key="2">
    <source>
        <dbReference type="ARBA" id="ARBA00004752"/>
    </source>
</evidence>
<dbReference type="InterPro" id="IPR015956">
    <property type="entry name" value="Peniciliin-bd_prot_C_sf"/>
</dbReference>
<feature type="domain" description="Peptidase S11 D-Ala-D-Ala carboxypeptidase A C-terminal" evidence="16">
    <location>
        <begin position="283"/>
        <end position="367"/>
    </location>
</feature>
<reference evidence="17" key="1">
    <citation type="submission" date="2022-07" db="EMBL/GenBank/DDBJ databases">
        <title>Faecal culturing of patients with breast cancer.</title>
        <authorList>
            <person name="Teng N.M.Y."/>
            <person name="Kiu R."/>
            <person name="Evans R."/>
            <person name="Baker D.J."/>
            <person name="Zenner C."/>
            <person name="Robinson S.D."/>
            <person name="Hall L.J."/>
        </authorList>
    </citation>
    <scope>NUCLEOTIDE SEQUENCE</scope>
    <source>
        <strain evidence="17">LH1062</strain>
    </source>
</reference>
<comment type="pathway">
    <text evidence="2">Cell wall biogenesis; peptidoglycan biosynthesis.</text>
</comment>
<dbReference type="Gene3D" id="3.40.710.10">
    <property type="entry name" value="DD-peptidase/beta-lactamase superfamily"/>
    <property type="match status" value="1"/>
</dbReference>
<keyword evidence="14" id="KW-0812">Transmembrane</keyword>
<keyword evidence="7" id="KW-0732">Signal</keyword>
<comment type="similarity">
    <text evidence="3 13">Belongs to the peptidase S11 family.</text>
</comment>
<accession>A0ABY5I421</accession>
<name>A0ABY5I421_9FIRM</name>
<dbReference type="InterPro" id="IPR001967">
    <property type="entry name" value="Peptidase_S11_N"/>
</dbReference>
<dbReference type="Pfam" id="PF00768">
    <property type="entry name" value="Peptidase_S11"/>
    <property type="match status" value="1"/>
</dbReference>
<dbReference type="Pfam" id="PF07943">
    <property type="entry name" value="PBP5_C"/>
    <property type="match status" value="1"/>
</dbReference>
<evidence type="ECO:0000259" key="16">
    <source>
        <dbReference type="Pfam" id="PF07943"/>
    </source>
</evidence>
<dbReference type="InterPro" id="IPR012907">
    <property type="entry name" value="Peptidase_S11_C"/>
</dbReference>
<keyword evidence="11" id="KW-0961">Cell wall biogenesis/degradation</keyword>
<dbReference type="EMBL" id="CP101620">
    <property type="protein sequence ID" value="UTY38926.1"/>
    <property type="molecule type" value="Genomic_DNA"/>
</dbReference>
<evidence type="ECO:0000256" key="12">
    <source>
        <dbReference type="ARBA" id="ARBA00034000"/>
    </source>
</evidence>
<dbReference type="PRINTS" id="PR00725">
    <property type="entry name" value="DADACBPTASE1"/>
</dbReference>
<keyword evidence="10" id="KW-0573">Peptidoglycan synthesis</keyword>
<dbReference type="SUPFAM" id="SSF56601">
    <property type="entry name" value="beta-lactamase/transpeptidase-like"/>
    <property type="match status" value="1"/>
</dbReference>
<keyword evidence="9" id="KW-0133">Cell shape</keyword>
<feature type="domain" description="Peptidase S11 D-alanyl-D-alanine carboxypeptidase A N-terminal" evidence="15">
    <location>
        <begin position="29"/>
        <end position="254"/>
    </location>
</feature>
<evidence type="ECO:0000256" key="13">
    <source>
        <dbReference type="RuleBase" id="RU004016"/>
    </source>
</evidence>
<dbReference type="InterPro" id="IPR037167">
    <property type="entry name" value="Peptidase_S11_C_sf"/>
</dbReference>
<evidence type="ECO:0000256" key="11">
    <source>
        <dbReference type="ARBA" id="ARBA00023316"/>
    </source>
</evidence>
<keyword evidence="18" id="KW-1185">Reference proteome</keyword>
<evidence type="ECO:0000256" key="5">
    <source>
        <dbReference type="ARBA" id="ARBA00022645"/>
    </source>
</evidence>
<dbReference type="PANTHER" id="PTHR21581">
    <property type="entry name" value="D-ALANYL-D-ALANINE CARBOXYPEPTIDASE"/>
    <property type="match status" value="1"/>
</dbReference>
<proteinExistence type="inferred from homology"/>
<organism evidence="17 18">
    <name type="scientific">Allocoprobacillus halotolerans</name>
    <dbReference type="NCBI Taxonomy" id="2944914"/>
    <lineage>
        <taxon>Bacteria</taxon>
        <taxon>Bacillati</taxon>
        <taxon>Bacillota</taxon>
        <taxon>Erysipelotrichia</taxon>
        <taxon>Erysipelotrichales</taxon>
        <taxon>Erysipelotrichaceae</taxon>
        <taxon>Allocoprobacillus</taxon>
    </lineage>
</organism>
<evidence type="ECO:0000256" key="3">
    <source>
        <dbReference type="ARBA" id="ARBA00007164"/>
    </source>
</evidence>
<evidence type="ECO:0000313" key="18">
    <source>
        <dbReference type="Proteomes" id="UP001060112"/>
    </source>
</evidence>
<comment type="function">
    <text evidence="1">Removes C-terminal D-alanyl residues from sugar-peptide cell wall precursors.</text>
</comment>
<dbReference type="PANTHER" id="PTHR21581:SF6">
    <property type="entry name" value="TRAFFICKING PROTEIN PARTICLE COMPLEX SUBUNIT 12"/>
    <property type="match status" value="1"/>
</dbReference>
<dbReference type="RefSeq" id="WP_290139657.1">
    <property type="nucleotide sequence ID" value="NZ_CP101620.1"/>
</dbReference>
<evidence type="ECO:0000256" key="7">
    <source>
        <dbReference type="ARBA" id="ARBA00022729"/>
    </source>
</evidence>
<keyword evidence="5" id="KW-0121">Carboxypeptidase</keyword>
<dbReference type="Proteomes" id="UP001060112">
    <property type="component" value="Chromosome"/>
</dbReference>
<evidence type="ECO:0000256" key="14">
    <source>
        <dbReference type="SAM" id="Phobius"/>
    </source>
</evidence>
<evidence type="ECO:0000256" key="1">
    <source>
        <dbReference type="ARBA" id="ARBA00003217"/>
    </source>
</evidence>
<comment type="catalytic activity">
    <reaction evidence="12">
        <text>Preferential cleavage: (Ac)2-L-Lys-D-Ala-|-D-Ala. Also transpeptidation of peptidyl-alanyl moieties that are N-acyl substituents of D-alanine.</text>
        <dbReference type="EC" id="3.4.16.4"/>
    </reaction>
</comment>
<evidence type="ECO:0000256" key="6">
    <source>
        <dbReference type="ARBA" id="ARBA00022670"/>
    </source>
</evidence>
<dbReference type="InterPro" id="IPR018044">
    <property type="entry name" value="Peptidase_S11"/>
</dbReference>
<protein>
    <recommendedName>
        <fullName evidence="4">serine-type D-Ala-D-Ala carboxypeptidase</fullName>
        <ecNumber evidence="4">3.4.16.4</ecNumber>
    </recommendedName>
</protein>
<dbReference type="Gene3D" id="2.60.410.10">
    <property type="entry name" value="D-Ala-D-Ala carboxypeptidase, C-terminal domain"/>
    <property type="match status" value="1"/>
</dbReference>
<evidence type="ECO:0000256" key="10">
    <source>
        <dbReference type="ARBA" id="ARBA00022984"/>
    </source>
</evidence>
<feature type="transmembrane region" description="Helical" evidence="14">
    <location>
        <begin position="376"/>
        <end position="396"/>
    </location>
</feature>
<dbReference type="SUPFAM" id="SSF69189">
    <property type="entry name" value="Penicillin-binding protein associated domain"/>
    <property type="match status" value="1"/>
</dbReference>
<dbReference type="GO" id="GO:0016787">
    <property type="term" value="F:hydrolase activity"/>
    <property type="evidence" value="ECO:0007669"/>
    <property type="project" value="UniProtKB-KW"/>
</dbReference>
<dbReference type="InterPro" id="IPR012338">
    <property type="entry name" value="Beta-lactam/transpept-like"/>
</dbReference>
<gene>
    <name evidence="17" type="ORF">NMU03_15250</name>
</gene>
<evidence type="ECO:0000313" key="17">
    <source>
        <dbReference type="EMBL" id="UTY38926.1"/>
    </source>
</evidence>
<keyword evidence="14" id="KW-1133">Transmembrane helix</keyword>
<keyword evidence="8 17" id="KW-0378">Hydrolase</keyword>
<evidence type="ECO:0000256" key="9">
    <source>
        <dbReference type="ARBA" id="ARBA00022960"/>
    </source>
</evidence>
<sequence>MKKIIGILVAFLFAIQIVPVSASDDIQLSLHSNYAYLYDQATQIVYLDQGSQEKIYPASMTKILTVSLALDQIEDVHEKVRISDEDLKGLYEAGASVAGFYAGEQVTYEDLLYGALLPSGADACNALARLTYGSTDGLVTAMNQLVNQLELENSHFTNVTGLHDDNHYTTAYDMAMILHHALENQVFEEVFNARTYTSSMENHTWASSLQRGKNSYNLDISQIDGAKSGFTDEAQLTLASSMTVDGHQFILVTAYAKGQYTQNHVRDAITVCQYLHDNYHEVIVYKKDEDIADYWVFQSFQFHYQYQIPETISLIVDKNLSVNDLQFEIDTSSYLIAPMEKGEKIGTISIYDNQQLLYTFDMHLSQDLSFSMLERVAYYGSIVVIVGGMITVLVVVKRKRSQK</sequence>
<keyword evidence="6" id="KW-0645">Protease</keyword>
<evidence type="ECO:0000259" key="15">
    <source>
        <dbReference type="Pfam" id="PF00768"/>
    </source>
</evidence>
<evidence type="ECO:0000256" key="8">
    <source>
        <dbReference type="ARBA" id="ARBA00022801"/>
    </source>
</evidence>
<keyword evidence="14" id="KW-0472">Membrane</keyword>
<evidence type="ECO:0000256" key="4">
    <source>
        <dbReference type="ARBA" id="ARBA00012448"/>
    </source>
</evidence>